<dbReference type="OrthoDB" id="7596589at2"/>
<evidence type="ECO:0000313" key="2">
    <source>
        <dbReference type="Proteomes" id="UP000321250"/>
    </source>
</evidence>
<name>A0A5C6UD29_9SPHN</name>
<gene>
    <name evidence="1" type="ORF">FSB78_01960</name>
</gene>
<organism evidence="1 2">
    <name type="scientific">Sphingomonas ginsenosidivorax</name>
    <dbReference type="NCBI Taxonomy" id="862135"/>
    <lineage>
        <taxon>Bacteria</taxon>
        <taxon>Pseudomonadati</taxon>
        <taxon>Pseudomonadota</taxon>
        <taxon>Alphaproteobacteria</taxon>
        <taxon>Sphingomonadales</taxon>
        <taxon>Sphingomonadaceae</taxon>
        <taxon>Sphingomonas</taxon>
    </lineage>
</organism>
<keyword evidence="2" id="KW-1185">Reference proteome</keyword>
<proteinExistence type="predicted"/>
<accession>A0A5C6UD29</accession>
<evidence type="ECO:0000313" key="1">
    <source>
        <dbReference type="EMBL" id="TXC69858.1"/>
    </source>
</evidence>
<dbReference type="EMBL" id="VOQR01000001">
    <property type="protein sequence ID" value="TXC69858.1"/>
    <property type="molecule type" value="Genomic_DNA"/>
</dbReference>
<sequence length="116" mass="12702">MRTITLVALATTLMAGRSDPLAGRVAGAPVDCIDLSRINGPDIVDANTILYRQSGKRIWVTGPVGECPSLRPMDTLIVEVQGSRLCRNDMFRTVTPGLSIPSGICRFRRFVPYDRP</sequence>
<protein>
    <submittedName>
        <fullName evidence="1">Uncharacterized protein</fullName>
    </submittedName>
</protein>
<dbReference type="Proteomes" id="UP000321250">
    <property type="component" value="Unassembled WGS sequence"/>
</dbReference>
<dbReference type="AlphaFoldDB" id="A0A5C6UD29"/>
<dbReference type="RefSeq" id="WP_147079515.1">
    <property type="nucleotide sequence ID" value="NZ_VOQR01000001.1"/>
</dbReference>
<reference evidence="1 2" key="1">
    <citation type="journal article" date="2013" name="Antonie Van Leeuwenhoek">
        <title>Sphingomonas ginsenosidivorax sp. nov., with the ability to transform ginsenosides.</title>
        <authorList>
            <person name="Jin X.F."/>
            <person name="Kim J.K."/>
            <person name="Liu Q.M."/>
            <person name="Kang M.S."/>
            <person name="He D."/>
            <person name="Jin F.X."/>
            <person name="Kim S.C."/>
            <person name="Im W.T."/>
        </authorList>
    </citation>
    <scope>NUCLEOTIDE SEQUENCE [LARGE SCALE GENOMIC DNA]</scope>
    <source>
        <strain evidence="1 2">KHI67</strain>
    </source>
</reference>
<comment type="caution">
    <text evidence="1">The sequence shown here is derived from an EMBL/GenBank/DDBJ whole genome shotgun (WGS) entry which is preliminary data.</text>
</comment>